<gene>
    <name evidence="1" type="ordered locus">Cyan7425_2712</name>
</gene>
<organism evidence="1">
    <name type="scientific">Cyanothece sp. (strain PCC 7425 / ATCC 29141)</name>
    <dbReference type="NCBI Taxonomy" id="395961"/>
    <lineage>
        <taxon>Bacteria</taxon>
        <taxon>Bacillati</taxon>
        <taxon>Cyanobacteriota</taxon>
        <taxon>Cyanophyceae</taxon>
        <taxon>Gomontiellales</taxon>
        <taxon>Cyanothecaceae</taxon>
        <taxon>Cyanothece</taxon>
    </lineage>
</organism>
<dbReference type="EMBL" id="CP001344">
    <property type="protein sequence ID" value="ACL45059.1"/>
    <property type="molecule type" value="Genomic_DNA"/>
</dbReference>
<proteinExistence type="predicted"/>
<dbReference type="OrthoDB" id="9792160at2"/>
<accession>B8HJV6</accession>
<name>B8HJV6_CYAP4</name>
<dbReference type="eggNOG" id="COG3688">
    <property type="taxonomic scope" value="Bacteria"/>
</dbReference>
<dbReference type="InterPro" id="IPR010298">
    <property type="entry name" value="YacP-like"/>
</dbReference>
<evidence type="ECO:0000313" key="1">
    <source>
        <dbReference type="EMBL" id="ACL45059.1"/>
    </source>
</evidence>
<dbReference type="Pfam" id="PF05991">
    <property type="entry name" value="NYN_YacP"/>
    <property type="match status" value="1"/>
</dbReference>
<dbReference type="STRING" id="395961.Cyan7425_2712"/>
<reference evidence="1" key="1">
    <citation type="submission" date="2009-01" db="EMBL/GenBank/DDBJ databases">
        <title>Complete sequence of chromosome Cyanothece sp. PCC 7425.</title>
        <authorList>
            <consortium name="US DOE Joint Genome Institute"/>
            <person name="Lucas S."/>
            <person name="Copeland A."/>
            <person name="Lapidus A."/>
            <person name="Glavina del Rio T."/>
            <person name="Dalin E."/>
            <person name="Tice H."/>
            <person name="Bruce D."/>
            <person name="Goodwin L."/>
            <person name="Pitluck S."/>
            <person name="Sims D."/>
            <person name="Meineke L."/>
            <person name="Brettin T."/>
            <person name="Detter J.C."/>
            <person name="Han C."/>
            <person name="Larimer F."/>
            <person name="Land M."/>
            <person name="Hauser L."/>
            <person name="Kyrpides N."/>
            <person name="Ovchinnikova G."/>
            <person name="Liberton M."/>
            <person name="Stoeckel J."/>
            <person name="Banerjee A."/>
            <person name="Singh A."/>
            <person name="Page L."/>
            <person name="Sato H."/>
            <person name="Zhao L."/>
            <person name="Sherman L."/>
            <person name="Pakrasi H."/>
            <person name="Richardson P."/>
        </authorList>
    </citation>
    <scope>NUCLEOTIDE SEQUENCE</scope>
    <source>
        <strain evidence="1">PCC 7425</strain>
    </source>
</reference>
<sequence length="188" mass="21320">MSDAPPPVTLLVDGYNMIGSWAVLKKAAGRGKHIFSDPVGLATARNQLIHLLTEYTAFQGYRTEIVFDAQHRDSPGAAEQITNHLKVYFTDFGQTADTYIERVCSLAWQNRHVNLERIIVATSDRNHRLTVTGYGAEWMSAQRLSDDVQTVLHLIRQKQKSRHQSPRRGLAHQLDPVAKAKLEQMRFK</sequence>
<dbReference type="CDD" id="cd10912">
    <property type="entry name" value="PIN_YacP-like"/>
    <property type="match status" value="1"/>
</dbReference>
<dbReference type="AlphaFoldDB" id="B8HJV6"/>
<protein>
    <recommendedName>
        <fullName evidence="2">NYN domain-containing protein</fullName>
    </recommendedName>
</protein>
<evidence type="ECO:0008006" key="2">
    <source>
        <dbReference type="Google" id="ProtNLM"/>
    </source>
</evidence>
<dbReference type="PANTHER" id="PTHR34547:SF1">
    <property type="entry name" value="YACP-LIKE NYN DOMAIN PROTEIN"/>
    <property type="match status" value="1"/>
</dbReference>
<dbReference type="KEGG" id="cyn:Cyan7425_2712"/>
<dbReference type="HOGENOM" id="CLU_101326_1_0_3"/>
<dbReference type="PANTHER" id="PTHR34547">
    <property type="entry name" value="YACP-LIKE NYN DOMAIN PROTEIN"/>
    <property type="match status" value="1"/>
</dbReference>